<protein>
    <submittedName>
        <fullName evidence="2">Uncharacterized protein</fullName>
    </submittedName>
</protein>
<name>A0ABY0H2S5_9PEZI</name>
<reference evidence="2 3" key="1">
    <citation type="submission" date="2018-06" db="EMBL/GenBank/DDBJ databases">
        <title>Complete Genomes of Monosporascus.</title>
        <authorList>
            <person name="Robinson A.J."/>
            <person name="Natvig D.O."/>
        </authorList>
    </citation>
    <scope>NUCLEOTIDE SEQUENCE [LARGE SCALE GENOMIC DNA]</scope>
    <source>
        <strain evidence="2 3">CBS 609.92</strain>
    </source>
</reference>
<organism evidence="2 3">
    <name type="scientific">Monosporascus cannonballus</name>
    <dbReference type="NCBI Taxonomy" id="155416"/>
    <lineage>
        <taxon>Eukaryota</taxon>
        <taxon>Fungi</taxon>
        <taxon>Dikarya</taxon>
        <taxon>Ascomycota</taxon>
        <taxon>Pezizomycotina</taxon>
        <taxon>Sordariomycetes</taxon>
        <taxon>Xylariomycetidae</taxon>
        <taxon>Xylariales</taxon>
        <taxon>Xylariales incertae sedis</taxon>
        <taxon>Monosporascus</taxon>
    </lineage>
</organism>
<comment type="caution">
    <text evidence="2">The sequence shown here is derived from an EMBL/GenBank/DDBJ whole genome shotgun (WGS) entry which is preliminary data.</text>
</comment>
<evidence type="ECO:0000313" key="3">
    <source>
        <dbReference type="Proteomes" id="UP000294003"/>
    </source>
</evidence>
<accession>A0ABY0H2S5</accession>
<evidence type="ECO:0000313" key="2">
    <source>
        <dbReference type="EMBL" id="RYO83336.1"/>
    </source>
</evidence>
<feature type="region of interest" description="Disordered" evidence="1">
    <location>
        <begin position="17"/>
        <end position="36"/>
    </location>
</feature>
<keyword evidence="3" id="KW-1185">Reference proteome</keyword>
<dbReference type="Proteomes" id="UP000294003">
    <property type="component" value="Unassembled WGS sequence"/>
</dbReference>
<evidence type="ECO:0000256" key="1">
    <source>
        <dbReference type="SAM" id="MobiDB-lite"/>
    </source>
</evidence>
<dbReference type="EMBL" id="QJNS01000191">
    <property type="protein sequence ID" value="RYO83336.1"/>
    <property type="molecule type" value="Genomic_DNA"/>
</dbReference>
<gene>
    <name evidence="2" type="ORF">DL762_006184</name>
</gene>
<proteinExistence type="predicted"/>
<sequence length="101" mass="11025">MDNFAALSPAQQQAILHGPAMRPPPGIEPNFTDPPNRNGVVRAYSKLICLKRITTEDVLGLAGIAGHAAYIWAGFAFMQAAGFFVHQWNIQLIQMSNVSFV</sequence>